<organism evidence="6">
    <name type="scientific">Streptomyces sp. CMC78</name>
    <dbReference type="NCBI Taxonomy" id="3231512"/>
    <lineage>
        <taxon>Bacteria</taxon>
        <taxon>Bacillati</taxon>
        <taxon>Actinomycetota</taxon>
        <taxon>Actinomycetes</taxon>
        <taxon>Kitasatosporales</taxon>
        <taxon>Streptomycetaceae</taxon>
        <taxon>Streptomyces</taxon>
    </lineage>
</organism>
<proteinExistence type="predicted"/>
<dbReference type="KEGG" id="stcm:SCMC78_66640"/>
<protein>
    <submittedName>
        <fullName evidence="6">TetR/AcrR family transcriptional regulator</fullName>
    </submittedName>
</protein>
<evidence type="ECO:0000256" key="4">
    <source>
        <dbReference type="PROSITE-ProRule" id="PRU00335"/>
    </source>
</evidence>
<reference evidence="6" key="1">
    <citation type="submission" date="2024-07" db="EMBL/GenBank/DDBJ databases">
        <title>Complete genome sequences of cellulolytic bacteria, Kitasatospora sp. CMC57 and Streptomyces sp. CMC78, isolated from Japanese agricultural soil.</title>
        <authorList>
            <person name="Hashimoto T."/>
            <person name="Ito M."/>
            <person name="Iwamoto M."/>
            <person name="Fukahori D."/>
            <person name="Shoda T."/>
            <person name="Sakoda M."/>
            <person name="Morohoshi T."/>
            <person name="Mitsuboshi M."/>
            <person name="Nishizawa T."/>
        </authorList>
    </citation>
    <scope>NUCLEOTIDE SEQUENCE</scope>
    <source>
        <strain evidence="6">CMC78</strain>
    </source>
</reference>
<dbReference type="GO" id="GO:0000976">
    <property type="term" value="F:transcription cis-regulatory region binding"/>
    <property type="evidence" value="ECO:0007669"/>
    <property type="project" value="TreeGrafter"/>
</dbReference>
<dbReference type="Gene3D" id="1.10.357.10">
    <property type="entry name" value="Tetracycline Repressor, domain 2"/>
    <property type="match status" value="1"/>
</dbReference>
<keyword evidence="2 4" id="KW-0238">DNA-binding</keyword>
<evidence type="ECO:0000256" key="2">
    <source>
        <dbReference type="ARBA" id="ARBA00023125"/>
    </source>
</evidence>
<evidence type="ECO:0000259" key="5">
    <source>
        <dbReference type="PROSITE" id="PS50977"/>
    </source>
</evidence>
<dbReference type="GO" id="GO:0003700">
    <property type="term" value="F:DNA-binding transcription factor activity"/>
    <property type="evidence" value="ECO:0007669"/>
    <property type="project" value="TreeGrafter"/>
</dbReference>
<dbReference type="InterPro" id="IPR050109">
    <property type="entry name" value="HTH-type_TetR-like_transc_reg"/>
</dbReference>
<dbReference type="GO" id="GO:0045892">
    <property type="term" value="P:negative regulation of DNA-templated transcription"/>
    <property type="evidence" value="ECO:0007669"/>
    <property type="project" value="UniProtKB-ARBA"/>
</dbReference>
<dbReference type="InterPro" id="IPR009057">
    <property type="entry name" value="Homeodomain-like_sf"/>
</dbReference>
<dbReference type="SUPFAM" id="SSF46689">
    <property type="entry name" value="Homeodomain-like"/>
    <property type="match status" value="1"/>
</dbReference>
<feature type="DNA-binding region" description="H-T-H motif" evidence="4">
    <location>
        <begin position="35"/>
        <end position="54"/>
    </location>
</feature>
<dbReference type="PROSITE" id="PS50977">
    <property type="entry name" value="HTH_TETR_2"/>
    <property type="match status" value="1"/>
</dbReference>
<name>A0AB33KW52_9ACTN</name>
<dbReference type="InterPro" id="IPR001647">
    <property type="entry name" value="HTH_TetR"/>
</dbReference>
<dbReference type="EMBL" id="AP035884">
    <property type="protein sequence ID" value="BFP56857.1"/>
    <property type="molecule type" value="Genomic_DNA"/>
</dbReference>
<feature type="domain" description="HTH tetR-type" evidence="5">
    <location>
        <begin position="12"/>
        <end position="72"/>
    </location>
</feature>
<dbReference type="PRINTS" id="PR00455">
    <property type="entry name" value="HTHTETR"/>
</dbReference>
<dbReference type="PANTHER" id="PTHR30055:SF146">
    <property type="entry name" value="HTH-TYPE TRANSCRIPTIONAL DUAL REGULATOR CECR"/>
    <property type="match status" value="1"/>
</dbReference>
<dbReference type="Pfam" id="PF14246">
    <property type="entry name" value="TetR_C_7"/>
    <property type="match status" value="1"/>
</dbReference>
<dbReference type="RefSeq" id="WP_319598890.1">
    <property type="nucleotide sequence ID" value="NZ_AP035884.1"/>
</dbReference>
<evidence type="ECO:0000256" key="3">
    <source>
        <dbReference type="ARBA" id="ARBA00023163"/>
    </source>
</evidence>
<evidence type="ECO:0000313" key="6">
    <source>
        <dbReference type="EMBL" id="BFP56857.1"/>
    </source>
</evidence>
<keyword evidence="1" id="KW-0805">Transcription regulation</keyword>
<dbReference type="AlphaFoldDB" id="A0AB33KW52"/>
<evidence type="ECO:0000256" key="1">
    <source>
        <dbReference type="ARBA" id="ARBA00023015"/>
    </source>
</evidence>
<dbReference type="PANTHER" id="PTHR30055">
    <property type="entry name" value="HTH-TYPE TRANSCRIPTIONAL REGULATOR RUTR"/>
    <property type="match status" value="1"/>
</dbReference>
<keyword evidence="3" id="KW-0804">Transcription</keyword>
<dbReference type="Pfam" id="PF00440">
    <property type="entry name" value="TetR_N"/>
    <property type="match status" value="1"/>
</dbReference>
<dbReference type="FunFam" id="1.10.10.60:FF:000141">
    <property type="entry name" value="TetR family transcriptional regulator"/>
    <property type="match status" value="1"/>
</dbReference>
<sequence length="222" mass="23818">MSAQTGVPRGRIAKREAITGAARAVFGRDGFASAGIETVAAEAGVSTRTIYNHFEGKEELFAAVVQDSSTRVADVLVALTERHLEPVNDARHAERALLALATAWNRPRAEFADHFAVVRRLRAEAAHLPRGLLQAWDRTGPQRTQRALAHQLHRLAGIGVLEVTDASLAADHFLLLTSGAVSERSHYGAAALSAPARAEIVTAGVRAFLHGYLPRPAPEPPH</sequence>
<dbReference type="InterPro" id="IPR039536">
    <property type="entry name" value="TetR_C_Proteobacteria"/>
</dbReference>
<accession>A0AB33KW52</accession>
<gene>
    <name evidence="6" type="ORF">SCMC78_66640</name>
</gene>